<evidence type="ECO:0000313" key="2">
    <source>
        <dbReference type="Proteomes" id="UP000042394"/>
    </source>
</evidence>
<dbReference type="Proteomes" id="UP000042394">
    <property type="component" value="Unassembled WGS sequence"/>
</dbReference>
<name>A0A655DA75_SALET</name>
<reference evidence="1 2" key="1">
    <citation type="submission" date="2015-03" db="EMBL/GenBank/DDBJ databases">
        <authorList>
            <consortium name="Pathogen Informatics"/>
        </authorList>
    </citation>
    <scope>NUCLEOTIDE SEQUENCE [LARGE SCALE GENOMIC DNA]</scope>
    <source>
        <strain evidence="1 2">D4891</strain>
    </source>
</reference>
<dbReference type="AlphaFoldDB" id="A0A655DA75"/>
<protein>
    <submittedName>
        <fullName evidence="1">Uncharacterized protein</fullName>
    </submittedName>
</protein>
<evidence type="ECO:0000313" key="1">
    <source>
        <dbReference type="EMBL" id="CNU53515.1"/>
    </source>
</evidence>
<accession>A0A655DA75</accession>
<gene>
    <name evidence="1" type="ORF">ERS008207_02926</name>
</gene>
<proteinExistence type="predicted"/>
<dbReference type="EMBL" id="CQPD01000029">
    <property type="protein sequence ID" value="CNU53515.1"/>
    <property type="molecule type" value="Genomic_DNA"/>
</dbReference>
<sequence length="196" mass="21780">MNGTRRRDKQKIINQFAVRRNRLRPHACRPGLEIVDGQAGTILLYSPQIAAFAQRVFHLAQPGKQMILQYAADAGGAENLQGVGEGNVALTVAFAFKRQHRIRPDRDAAVDHAGKMDAEKWHCRIGDRVDQMVNDPVVSRGQTKVLAAERADNKTGLHAQHFDQPIRHQPCTADKRSGFFFPTLRGANNNASGMFC</sequence>
<organism evidence="1 2">
    <name type="scientific">Salmonella enterica subsp. enterica serovar Bovismorbificans</name>
    <dbReference type="NCBI Taxonomy" id="58097"/>
    <lineage>
        <taxon>Bacteria</taxon>
        <taxon>Pseudomonadati</taxon>
        <taxon>Pseudomonadota</taxon>
        <taxon>Gammaproteobacteria</taxon>
        <taxon>Enterobacterales</taxon>
        <taxon>Enterobacteriaceae</taxon>
        <taxon>Salmonella</taxon>
    </lineage>
</organism>